<protein>
    <recommendedName>
        <fullName evidence="4">PknH-like extracellular domain-containing protein</fullName>
    </recommendedName>
</protein>
<evidence type="ECO:0000256" key="1">
    <source>
        <dbReference type="SAM" id="MobiDB-lite"/>
    </source>
</evidence>
<evidence type="ECO:0000313" key="2">
    <source>
        <dbReference type="EMBL" id="MEU8135755.1"/>
    </source>
</evidence>
<feature type="region of interest" description="Disordered" evidence="1">
    <location>
        <begin position="1"/>
        <end position="56"/>
    </location>
</feature>
<sequence>MLIALAGCSSGSGSTAEGDGPPTNDIARILGGDTGQPSPDRPAPPPSPTVDIPLGDRAKDVVRAVPLEPRHWGSTYEKQEGYEEDSLARFVVGDDCTSREDGTIPGAVANLYRYTFSPTASGLEQVFAVSGATAFEDVTSAKAAIDKLRDDAKRCPSQTLAGGARLTSVTTDPHDLADVDEALVMEAIWVDAKGERNAPYVWVMARKGSIVVAVLAVDLKAPDVKATEEIAFRGAALVVKRLTEKMKAQ</sequence>
<proteinExistence type="predicted"/>
<keyword evidence="3" id="KW-1185">Reference proteome</keyword>
<comment type="caution">
    <text evidence="2">The sequence shown here is derived from an EMBL/GenBank/DDBJ whole genome shotgun (WGS) entry which is preliminary data.</text>
</comment>
<dbReference type="RefSeq" id="WP_358355742.1">
    <property type="nucleotide sequence ID" value="NZ_JBEZFP010000049.1"/>
</dbReference>
<dbReference type="Proteomes" id="UP001551482">
    <property type="component" value="Unassembled WGS sequence"/>
</dbReference>
<dbReference type="Gene3D" id="3.40.1000.70">
    <property type="entry name" value="PknH-like extracellular domain"/>
    <property type="match status" value="1"/>
</dbReference>
<accession>A0ABV3DJ36</accession>
<reference evidence="2 3" key="1">
    <citation type="submission" date="2024-06" db="EMBL/GenBank/DDBJ databases">
        <title>The Natural Products Discovery Center: Release of the First 8490 Sequenced Strains for Exploring Actinobacteria Biosynthetic Diversity.</title>
        <authorList>
            <person name="Kalkreuter E."/>
            <person name="Kautsar S.A."/>
            <person name="Yang D."/>
            <person name="Bader C.D."/>
            <person name="Teijaro C.N."/>
            <person name="Fluegel L."/>
            <person name="Davis C.M."/>
            <person name="Simpson J.R."/>
            <person name="Lauterbach L."/>
            <person name="Steele A.D."/>
            <person name="Gui C."/>
            <person name="Meng S."/>
            <person name="Li G."/>
            <person name="Viehrig K."/>
            <person name="Ye F."/>
            <person name="Su P."/>
            <person name="Kiefer A.F."/>
            <person name="Nichols A."/>
            <person name="Cepeda A.J."/>
            <person name="Yan W."/>
            <person name="Fan B."/>
            <person name="Jiang Y."/>
            <person name="Adhikari A."/>
            <person name="Zheng C.-J."/>
            <person name="Schuster L."/>
            <person name="Cowan T.M."/>
            <person name="Smanski M.J."/>
            <person name="Chevrette M.G."/>
            <person name="De Carvalho L.P.S."/>
            <person name="Shen B."/>
        </authorList>
    </citation>
    <scope>NUCLEOTIDE SEQUENCE [LARGE SCALE GENOMIC DNA]</scope>
    <source>
        <strain evidence="2 3">NPDC048946</strain>
    </source>
</reference>
<evidence type="ECO:0000313" key="3">
    <source>
        <dbReference type="Proteomes" id="UP001551482"/>
    </source>
</evidence>
<name>A0ABV3DJ36_9ACTN</name>
<feature type="compositionally biased region" description="Pro residues" evidence="1">
    <location>
        <begin position="39"/>
        <end position="48"/>
    </location>
</feature>
<evidence type="ECO:0008006" key="4">
    <source>
        <dbReference type="Google" id="ProtNLM"/>
    </source>
</evidence>
<organism evidence="2 3">
    <name type="scientific">Streptodolium elevatio</name>
    <dbReference type="NCBI Taxonomy" id="3157996"/>
    <lineage>
        <taxon>Bacteria</taxon>
        <taxon>Bacillati</taxon>
        <taxon>Actinomycetota</taxon>
        <taxon>Actinomycetes</taxon>
        <taxon>Kitasatosporales</taxon>
        <taxon>Streptomycetaceae</taxon>
        <taxon>Streptodolium</taxon>
    </lineage>
</organism>
<dbReference type="InterPro" id="IPR038232">
    <property type="entry name" value="PknH-like_Extracell_sf"/>
</dbReference>
<gene>
    <name evidence="2" type="ORF">AB0C36_19820</name>
</gene>
<dbReference type="EMBL" id="JBEZFP010000049">
    <property type="protein sequence ID" value="MEU8135755.1"/>
    <property type="molecule type" value="Genomic_DNA"/>
</dbReference>